<dbReference type="EMBL" id="VEPZ02000972">
    <property type="protein sequence ID" value="KAE8706215.1"/>
    <property type="molecule type" value="Genomic_DNA"/>
</dbReference>
<feature type="region of interest" description="Disordered" evidence="1">
    <location>
        <begin position="206"/>
        <end position="231"/>
    </location>
</feature>
<feature type="compositionally biased region" description="Low complexity" evidence="1">
    <location>
        <begin position="214"/>
        <end position="231"/>
    </location>
</feature>
<evidence type="ECO:0000313" key="3">
    <source>
        <dbReference type="Proteomes" id="UP000436088"/>
    </source>
</evidence>
<reference evidence="2" key="1">
    <citation type="submission" date="2019-09" db="EMBL/GenBank/DDBJ databases">
        <title>Draft genome information of white flower Hibiscus syriacus.</title>
        <authorList>
            <person name="Kim Y.-M."/>
        </authorList>
    </citation>
    <scope>NUCLEOTIDE SEQUENCE [LARGE SCALE GENOMIC DNA]</scope>
    <source>
        <strain evidence="2">YM2019G1</strain>
    </source>
</reference>
<accession>A0A6A3ASY5</accession>
<organism evidence="2 3">
    <name type="scientific">Hibiscus syriacus</name>
    <name type="common">Rose of Sharon</name>
    <dbReference type="NCBI Taxonomy" id="106335"/>
    <lineage>
        <taxon>Eukaryota</taxon>
        <taxon>Viridiplantae</taxon>
        <taxon>Streptophyta</taxon>
        <taxon>Embryophyta</taxon>
        <taxon>Tracheophyta</taxon>
        <taxon>Spermatophyta</taxon>
        <taxon>Magnoliopsida</taxon>
        <taxon>eudicotyledons</taxon>
        <taxon>Gunneridae</taxon>
        <taxon>Pentapetalae</taxon>
        <taxon>rosids</taxon>
        <taxon>malvids</taxon>
        <taxon>Malvales</taxon>
        <taxon>Malvaceae</taxon>
        <taxon>Malvoideae</taxon>
        <taxon>Hibiscus</taxon>
    </lineage>
</organism>
<name>A0A6A3ASY5_HIBSY</name>
<sequence length="231" mass="25178">MPRDLVEFFKAAATTVRWSRFKSDQASESSSATASNSNSEDEPQAKLVPDKVMEEIKPSEAKISNDDNDKENIGTMCSRKWKKKLVSNKKHLSAKSIASSIRNSSVLKPKTGNAGTPNLALENQSTVQVETEDCTPQPLMNSQKKLLSDKKHQTAKKIASSIRSSSVLKPKTDNVGTPHLALESQAIKRQKLDGGRSRQILTVKPHNLPHKSKLGLASGSSNLNSSNGKTF</sequence>
<dbReference type="Proteomes" id="UP000436088">
    <property type="component" value="Unassembled WGS sequence"/>
</dbReference>
<dbReference type="AlphaFoldDB" id="A0A6A3ASY5"/>
<evidence type="ECO:0000313" key="2">
    <source>
        <dbReference type="EMBL" id="KAE8706215.1"/>
    </source>
</evidence>
<keyword evidence="3" id="KW-1185">Reference proteome</keyword>
<protein>
    <submittedName>
        <fullName evidence="2">Targeting protein for XKLP2, putative isoform 4</fullName>
    </submittedName>
</protein>
<feature type="region of interest" description="Disordered" evidence="1">
    <location>
        <begin position="20"/>
        <end position="52"/>
    </location>
</feature>
<proteinExistence type="predicted"/>
<comment type="caution">
    <text evidence="2">The sequence shown here is derived from an EMBL/GenBank/DDBJ whole genome shotgun (WGS) entry which is preliminary data.</text>
</comment>
<gene>
    <name evidence="2" type="ORF">F3Y22_tig00110403pilonHSYRG00209</name>
</gene>
<feature type="compositionally biased region" description="Low complexity" evidence="1">
    <location>
        <begin position="24"/>
        <end position="38"/>
    </location>
</feature>
<evidence type="ECO:0000256" key="1">
    <source>
        <dbReference type="SAM" id="MobiDB-lite"/>
    </source>
</evidence>